<dbReference type="Proteomes" id="UP000434870">
    <property type="component" value="Unassembled WGS sequence"/>
</dbReference>
<organism evidence="1 2">
    <name type="scientific">Aliivibrio finisterrensis</name>
    <dbReference type="NCBI Taxonomy" id="511998"/>
    <lineage>
        <taxon>Bacteria</taxon>
        <taxon>Pseudomonadati</taxon>
        <taxon>Pseudomonadota</taxon>
        <taxon>Gammaproteobacteria</taxon>
        <taxon>Vibrionales</taxon>
        <taxon>Vibrionaceae</taxon>
        <taxon>Aliivibrio</taxon>
    </lineage>
</organism>
<name>A0A6N6RZ47_9GAMM</name>
<accession>A0A6N6RZ47</accession>
<protein>
    <recommendedName>
        <fullName evidence="3">Trp operon leader peptide</fullName>
    </recommendedName>
</protein>
<dbReference type="AlphaFoldDB" id="A0A6N6RZ47"/>
<dbReference type="EMBL" id="WBVP01000001">
    <property type="protein sequence ID" value="KAB2826634.1"/>
    <property type="molecule type" value="Genomic_DNA"/>
</dbReference>
<proteinExistence type="predicted"/>
<comment type="caution">
    <text evidence="1">The sequence shown here is derived from an EMBL/GenBank/DDBJ whole genome shotgun (WGS) entry which is preliminary data.</text>
</comment>
<evidence type="ECO:0008006" key="3">
    <source>
        <dbReference type="Google" id="ProtNLM"/>
    </source>
</evidence>
<gene>
    <name evidence="1" type="ORF">F8B77_00810</name>
</gene>
<sequence length="25" mass="3090">MSQLSKQQAFLKTSVMTKRWWHYFG</sequence>
<reference evidence="1 2" key="1">
    <citation type="submission" date="2019-09" db="EMBL/GenBank/DDBJ databases">
        <title>Genome of Aliivibrio finisterrensis LMG 23869 (type strain).</title>
        <authorList>
            <person name="Bowman J.P."/>
        </authorList>
    </citation>
    <scope>NUCLEOTIDE SEQUENCE [LARGE SCALE GENOMIC DNA]</scope>
    <source>
        <strain evidence="1 2">LMG 23869</strain>
    </source>
</reference>
<evidence type="ECO:0000313" key="2">
    <source>
        <dbReference type="Proteomes" id="UP000434870"/>
    </source>
</evidence>
<evidence type="ECO:0000313" key="1">
    <source>
        <dbReference type="EMBL" id="KAB2826634.1"/>
    </source>
</evidence>